<comment type="caution">
    <text evidence="2">The sequence shown here is derived from an EMBL/GenBank/DDBJ whole genome shotgun (WGS) entry which is preliminary data.</text>
</comment>
<keyword evidence="3" id="KW-1185">Reference proteome</keyword>
<proteinExistence type="predicted"/>
<evidence type="ECO:0000256" key="1">
    <source>
        <dbReference type="SAM" id="MobiDB-lite"/>
    </source>
</evidence>
<feature type="region of interest" description="Disordered" evidence="1">
    <location>
        <begin position="1"/>
        <end position="68"/>
    </location>
</feature>
<dbReference type="Gramene" id="OE9A066275T1">
    <property type="protein sequence ID" value="OE9A066275C1"/>
    <property type="gene ID" value="OE9A066275"/>
</dbReference>
<organism evidence="2 3">
    <name type="scientific">Olea europaea subsp. europaea</name>
    <dbReference type="NCBI Taxonomy" id="158383"/>
    <lineage>
        <taxon>Eukaryota</taxon>
        <taxon>Viridiplantae</taxon>
        <taxon>Streptophyta</taxon>
        <taxon>Embryophyta</taxon>
        <taxon>Tracheophyta</taxon>
        <taxon>Spermatophyta</taxon>
        <taxon>Magnoliopsida</taxon>
        <taxon>eudicotyledons</taxon>
        <taxon>Gunneridae</taxon>
        <taxon>Pentapetalae</taxon>
        <taxon>asterids</taxon>
        <taxon>lamiids</taxon>
        <taxon>Lamiales</taxon>
        <taxon>Oleaceae</taxon>
        <taxon>Oleeae</taxon>
        <taxon>Olea</taxon>
    </lineage>
</organism>
<evidence type="ECO:0000313" key="2">
    <source>
        <dbReference type="EMBL" id="CAA3011629.1"/>
    </source>
</evidence>
<dbReference type="EMBL" id="CACTIH010007373">
    <property type="protein sequence ID" value="CAA3011629.1"/>
    <property type="molecule type" value="Genomic_DNA"/>
</dbReference>
<sequence length="109" mass="11791">MLVRGLEHGTSASNANVLTTRANRHRQKMECNKHARVSPREIEPSGSESGPSSFVVPDGSEASDFGEPSRFQKVLQGLGMYSNSPFCTIGTGVDAFFYAFVPTTKFSTS</sequence>
<name>A0A8S0U0W0_OLEEU</name>
<feature type="compositionally biased region" description="Low complexity" evidence="1">
    <location>
        <begin position="44"/>
        <end position="53"/>
    </location>
</feature>
<evidence type="ECO:0000313" key="3">
    <source>
        <dbReference type="Proteomes" id="UP000594638"/>
    </source>
</evidence>
<dbReference type="Proteomes" id="UP000594638">
    <property type="component" value="Unassembled WGS sequence"/>
</dbReference>
<gene>
    <name evidence="2" type="ORF">OLEA9_A066275</name>
</gene>
<protein>
    <submittedName>
        <fullName evidence="2">Auxin response factor 3-like isoform X1</fullName>
    </submittedName>
</protein>
<feature type="compositionally biased region" description="Polar residues" evidence="1">
    <location>
        <begin position="10"/>
        <end position="21"/>
    </location>
</feature>
<feature type="compositionally biased region" description="Basic and acidic residues" evidence="1">
    <location>
        <begin position="28"/>
        <end position="43"/>
    </location>
</feature>
<reference evidence="2 3" key="1">
    <citation type="submission" date="2019-12" db="EMBL/GenBank/DDBJ databases">
        <authorList>
            <person name="Alioto T."/>
            <person name="Alioto T."/>
            <person name="Gomez Garrido J."/>
        </authorList>
    </citation>
    <scope>NUCLEOTIDE SEQUENCE [LARGE SCALE GENOMIC DNA]</scope>
</reference>
<accession>A0A8S0U0W0</accession>
<dbReference type="AlphaFoldDB" id="A0A8S0U0W0"/>